<dbReference type="GO" id="GO:0042910">
    <property type="term" value="F:xenobiotic transmembrane transporter activity"/>
    <property type="evidence" value="ECO:0007669"/>
    <property type="project" value="InterPro"/>
</dbReference>
<sequence length="464" mass="48850">MYIPGFPAMSRTLHTSSSAVQLPLTAFLAGVVVGQVVIGPVSDSLGRRGLLIGGCAGFALVALACAFAAGIGTLIAARFLLGFVGAAGMVLARAVITDRFHGPEVPRHFALLSQIMSVAPVAAPVIGGAILSLSTWRAVFGALCFAGVRLLVAVLVKVPESLPPERRQRGGLVGTFHAMGRLTHNRPFMGCALVLGLASAALFSYISDSSFVFERIHGTSPALYSLIFAVNAVGMLLAGALFSRLSLRMRVNTLLTAATDIKKLAGKVVRTPYTLMSPITRQSETIMLSAWGHQLSVDTASDPRVEQFITAYVQGPQTPEPGAPCTGGLTGFSSRRLSPGCSRNLLTALPELRDGTGPDRHVTLAQHTQAAQTATAVTGTRSCRGRQPMRHHVLTTVETHGAPAYSDACVPELPTSQGPARADAPVTRRRLPRCRPGAGGSLRGGRQPSRSGRPRCRSSWRPGE</sequence>
<dbReference type="GO" id="GO:1990961">
    <property type="term" value="P:xenobiotic detoxification by transmembrane export across the plasma membrane"/>
    <property type="evidence" value="ECO:0007669"/>
    <property type="project" value="InterPro"/>
</dbReference>
<dbReference type="Pfam" id="PF11303">
    <property type="entry name" value="DUF3105"/>
    <property type="match status" value="1"/>
</dbReference>
<feature type="domain" description="Major facilitator superfamily (MFS) profile" evidence="10">
    <location>
        <begin position="1"/>
        <end position="464"/>
    </location>
</feature>
<dbReference type="PANTHER" id="PTHR23502">
    <property type="entry name" value="MAJOR FACILITATOR SUPERFAMILY"/>
    <property type="match status" value="1"/>
</dbReference>
<comment type="caution">
    <text evidence="11">The sequence shown here is derived from an EMBL/GenBank/DDBJ whole genome shotgun (WGS) entry which is preliminary data.</text>
</comment>
<dbReference type="EMBL" id="VCHX02000158">
    <property type="protein sequence ID" value="TPQ19444.1"/>
    <property type="molecule type" value="Genomic_DNA"/>
</dbReference>
<dbReference type="NCBIfam" id="TIGR00710">
    <property type="entry name" value="efflux_Bcr_CflA"/>
    <property type="match status" value="1"/>
</dbReference>
<comment type="subcellular location">
    <subcellularLocation>
        <location evidence="1">Cell membrane</location>
        <topology evidence="1">Multi-pass membrane protein</topology>
    </subcellularLocation>
</comment>
<accession>A0A505D6T2</accession>
<keyword evidence="12" id="KW-1185">Reference proteome</keyword>
<feature type="transmembrane region" description="Helical" evidence="9">
    <location>
        <begin position="50"/>
        <end position="69"/>
    </location>
</feature>
<gene>
    <name evidence="11" type="ORF">FGD71_025290</name>
</gene>
<dbReference type="InterPro" id="IPR036259">
    <property type="entry name" value="MFS_trans_sf"/>
</dbReference>
<evidence type="ECO:0000259" key="10">
    <source>
        <dbReference type="PROSITE" id="PS50850"/>
    </source>
</evidence>
<dbReference type="GO" id="GO:0005886">
    <property type="term" value="C:plasma membrane"/>
    <property type="evidence" value="ECO:0007669"/>
    <property type="project" value="UniProtKB-SubCell"/>
</dbReference>
<dbReference type="InterPro" id="IPR011701">
    <property type="entry name" value="MFS"/>
</dbReference>
<dbReference type="InterPro" id="IPR021454">
    <property type="entry name" value="DUF3105"/>
</dbReference>
<dbReference type="InterPro" id="IPR005829">
    <property type="entry name" value="Sugar_transporter_CS"/>
</dbReference>
<keyword evidence="4" id="KW-1003">Cell membrane</keyword>
<dbReference type="PROSITE" id="PS00216">
    <property type="entry name" value="SUGAR_TRANSPORT_1"/>
    <property type="match status" value="1"/>
</dbReference>
<keyword evidence="5 9" id="KW-0812">Transmembrane</keyword>
<evidence type="ECO:0000256" key="4">
    <source>
        <dbReference type="ARBA" id="ARBA00022475"/>
    </source>
</evidence>
<evidence type="ECO:0000256" key="8">
    <source>
        <dbReference type="SAM" id="MobiDB-lite"/>
    </source>
</evidence>
<dbReference type="OrthoDB" id="9814303at2"/>
<protein>
    <submittedName>
        <fullName evidence="11">Bcr/CflA family efflux MFS transporter</fullName>
    </submittedName>
</protein>
<dbReference type="PROSITE" id="PS50850">
    <property type="entry name" value="MFS"/>
    <property type="match status" value="1"/>
</dbReference>
<feature type="transmembrane region" description="Helical" evidence="9">
    <location>
        <begin position="20"/>
        <end position="38"/>
    </location>
</feature>
<evidence type="ECO:0000256" key="3">
    <source>
        <dbReference type="ARBA" id="ARBA00022448"/>
    </source>
</evidence>
<name>A0A505D6T2_9ACTN</name>
<feature type="transmembrane region" description="Helical" evidence="9">
    <location>
        <begin position="75"/>
        <end position="96"/>
    </location>
</feature>
<evidence type="ECO:0000256" key="2">
    <source>
        <dbReference type="ARBA" id="ARBA00006236"/>
    </source>
</evidence>
<evidence type="ECO:0000313" key="12">
    <source>
        <dbReference type="Proteomes" id="UP000317378"/>
    </source>
</evidence>
<dbReference type="Gene3D" id="1.20.1720.10">
    <property type="entry name" value="Multidrug resistance protein D"/>
    <property type="match status" value="1"/>
</dbReference>
<dbReference type="Proteomes" id="UP000317378">
    <property type="component" value="Unassembled WGS sequence"/>
</dbReference>
<feature type="transmembrane region" description="Helical" evidence="9">
    <location>
        <begin position="222"/>
        <end position="242"/>
    </location>
</feature>
<evidence type="ECO:0000256" key="5">
    <source>
        <dbReference type="ARBA" id="ARBA00022692"/>
    </source>
</evidence>
<keyword evidence="3" id="KW-0813">Transport</keyword>
<feature type="region of interest" description="Disordered" evidence="8">
    <location>
        <begin position="411"/>
        <end position="464"/>
    </location>
</feature>
<dbReference type="SUPFAM" id="SSF103473">
    <property type="entry name" value="MFS general substrate transporter"/>
    <property type="match status" value="1"/>
</dbReference>
<evidence type="ECO:0000256" key="7">
    <source>
        <dbReference type="ARBA" id="ARBA00023136"/>
    </source>
</evidence>
<proteinExistence type="inferred from homology"/>
<keyword evidence="7 9" id="KW-0472">Membrane</keyword>
<dbReference type="InterPro" id="IPR020846">
    <property type="entry name" value="MFS_dom"/>
</dbReference>
<feature type="transmembrane region" description="Helical" evidence="9">
    <location>
        <begin position="138"/>
        <end position="158"/>
    </location>
</feature>
<evidence type="ECO:0000256" key="9">
    <source>
        <dbReference type="SAM" id="Phobius"/>
    </source>
</evidence>
<dbReference type="Pfam" id="PF07690">
    <property type="entry name" value="MFS_1"/>
    <property type="match status" value="1"/>
</dbReference>
<comment type="similarity">
    <text evidence="2">Belongs to the major facilitator superfamily. Bcr/CmlA family.</text>
</comment>
<evidence type="ECO:0000256" key="6">
    <source>
        <dbReference type="ARBA" id="ARBA00022989"/>
    </source>
</evidence>
<dbReference type="PANTHER" id="PTHR23502:SF132">
    <property type="entry name" value="POLYAMINE TRANSPORTER 2-RELATED"/>
    <property type="match status" value="1"/>
</dbReference>
<reference evidence="11 12" key="1">
    <citation type="submission" date="2019-06" db="EMBL/GenBank/DDBJ databases">
        <title>Streptomyces sporangiiformans sp. nov., a novel actinomycete isolated from soil in Mount Song.</title>
        <authorList>
            <person name="Han L."/>
        </authorList>
    </citation>
    <scope>NUCLEOTIDE SEQUENCE [LARGE SCALE GENOMIC DNA]</scope>
    <source>
        <strain evidence="11 12">NEAU-SSA 1</strain>
    </source>
</reference>
<dbReference type="InterPro" id="IPR004812">
    <property type="entry name" value="Efflux_drug-R_Bcr/CmlA"/>
</dbReference>
<evidence type="ECO:0000256" key="1">
    <source>
        <dbReference type="ARBA" id="ARBA00004651"/>
    </source>
</evidence>
<feature type="transmembrane region" description="Helical" evidence="9">
    <location>
        <begin position="108"/>
        <end position="132"/>
    </location>
</feature>
<feature type="transmembrane region" description="Helical" evidence="9">
    <location>
        <begin position="188"/>
        <end position="207"/>
    </location>
</feature>
<organism evidence="11 12">
    <name type="scientific">Streptomyces sporangiiformans</name>
    <dbReference type="NCBI Taxonomy" id="2315329"/>
    <lineage>
        <taxon>Bacteria</taxon>
        <taxon>Bacillati</taxon>
        <taxon>Actinomycetota</taxon>
        <taxon>Actinomycetes</taxon>
        <taxon>Kitasatosporales</taxon>
        <taxon>Streptomycetaceae</taxon>
        <taxon>Streptomyces</taxon>
    </lineage>
</organism>
<keyword evidence="6 9" id="KW-1133">Transmembrane helix</keyword>
<dbReference type="AlphaFoldDB" id="A0A505D6T2"/>
<evidence type="ECO:0000313" key="11">
    <source>
        <dbReference type="EMBL" id="TPQ19444.1"/>
    </source>
</evidence>